<proteinExistence type="predicted"/>
<dbReference type="Proteomes" id="UP000315234">
    <property type="component" value="Unassembled WGS sequence"/>
</dbReference>
<evidence type="ECO:0000313" key="1">
    <source>
        <dbReference type="EMBL" id="GEA43153.1"/>
    </source>
</evidence>
<dbReference type="Gene3D" id="3.40.50.1820">
    <property type="entry name" value="alpha/beta hydrolase"/>
    <property type="match status" value="1"/>
</dbReference>
<protein>
    <recommendedName>
        <fullName evidence="3">Esterase</fullName>
    </recommendedName>
</protein>
<accession>A0AAQ1TWY5</accession>
<comment type="caution">
    <text evidence="1">The sequence shown here is derived from an EMBL/GenBank/DDBJ whole genome shotgun (WGS) entry which is preliminary data.</text>
</comment>
<sequence>MYLSAATGEVTDQEVADYSTYPITNQIAGSLLEAGIEHTTDYLDKVIHGWTMFGQQLQRTWDGIKPALQ</sequence>
<evidence type="ECO:0008006" key="3">
    <source>
        <dbReference type="Google" id="ProtNLM"/>
    </source>
</evidence>
<organism evidence="1 2">
    <name type="scientific">Corynebacterium striatum</name>
    <dbReference type="NCBI Taxonomy" id="43770"/>
    <lineage>
        <taxon>Bacteria</taxon>
        <taxon>Bacillati</taxon>
        <taxon>Actinomycetota</taxon>
        <taxon>Actinomycetes</taxon>
        <taxon>Mycobacteriales</taxon>
        <taxon>Corynebacteriaceae</taxon>
        <taxon>Corynebacterium</taxon>
    </lineage>
</organism>
<gene>
    <name evidence="1" type="ORF">Cst04h_13230</name>
</gene>
<dbReference type="EMBL" id="BJLD01000002">
    <property type="protein sequence ID" value="GEA43153.1"/>
    <property type="molecule type" value="Genomic_DNA"/>
</dbReference>
<dbReference type="AlphaFoldDB" id="A0AAQ1TWY5"/>
<dbReference type="RefSeq" id="WP_005528343.1">
    <property type="nucleotide sequence ID" value="NZ_BJLD01000002.1"/>
</dbReference>
<reference evidence="1 2" key="1">
    <citation type="submission" date="2019-06" db="EMBL/GenBank/DDBJ databases">
        <title>Draft genome sequence of Corynebacterium striatum NBRC 15291.</title>
        <authorList>
            <person name="Miura T."/>
            <person name="Furukawa M."/>
            <person name="Shimamura M."/>
            <person name="Ohyama Y."/>
            <person name="Yamazoe A."/>
            <person name="Kawasaki H."/>
        </authorList>
    </citation>
    <scope>NUCLEOTIDE SEQUENCE [LARGE SCALE GENOMIC DNA]</scope>
    <source>
        <strain evidence="1 2">NBRC 15291</strain>
    </source>
</reference>
<name>A0AAQ1TWY5_CORST</name>
<dbReference type="InterPro" id="IPR029058">
    <property type="entry name" value="AB_hydrolase_fold"/>
</dbReference>
<evidence type="ECO:0000313" key="2">
    <source>
        <dbReference type="Proteomes" id="UP000315234"/>
    </source>
</evidence>